<sequence>MTKIAVVIYSTYGHIISLANSVVKGIESTGATADLFQVPETLSEDVLAMIHAAPKDESIKVLSSPDVLTGYDGIMFGFPTRFGNVPAQISAFFDSAGGLWASGGLYQKPCGLFTSTGTGGGNEMTIRNSLSFLAHQGMIYVPLGCATSFAELTDLSEVHGGSPWGAAGIAGADGSRQFSELELKIGYIQGTDFAKVAAKLSAAIPDATPAAAAAAATTTTAAEKSDAVETETATPASKTAAATPPASSEKSGCCTIM</sequence>
<dbReference type="AlphaFoldDB" id="A0A1E4T3P9"/>
<dbReference type="GO" id="GO:0034599">
    <property type="term" value="P:cellular response to oxidative stress"/>
    <property type="evidence" value="ECO:0007669"/>
    <property type="project" value="UniProtKB-ARBA"/>
</dbReference>
<dbReference type="GO" id="GO:0010181">
    <property type="term" value="F:FMN binding"/>
    <property type="evidence" value="ECO:0007669"/>
    <property type="project" value="InterPro"/>
</dbReference>
<dbReference type="InterPro" id="IPR029039">
    <property type="entry name" value="Flavoprotein-like_sf"/>
</dbReference>
<dbReference type="NCBIfam" id="NF002999">
    <property type="entry name" value="PRK03767.1"/>
    <property type="match status" value="1"/>
</dbReference>
<feature type="region of interest" description="Disordered" evidence="4">
    <location>
        <begin position="219"/>
        <end position="257"/>
    </location>
</feature>
<gene>
    <name evidence="6" type="ORF">CANARDRAFT_27601</name>
</gene>
<dbReference type="InterPro" id="IPR008254">
    <property type="entry name" value="Flavodoxin/NO_synth"/>
</dbReference>
<dbReference type="InterPro" id="IPR010089">
    <property type="entry name" value="Flavoprotein_WrbA-like"/>
</dbReference>
<dbReference type="SUPFAM" id="SSF52218">
    <property type="entry name" value="Flavoproteins"/>
    <property type="match status" value="1"/>
</dbReference>
<evidence type="ECO:0000256" key="1">
    <source>
        <dbReference type="ARBA" id="ARBA00004202"/>
    </source>
</evidence>
<dbReference type="InterPro" id="IPR005025">
    <property type="entry name" value="FMN_Rdtase-like_dom"/>
</dbReference>
<dbReference type="STRING" id="983967.A0A1E4T3P9"/>
<evidence type="ECO:0000313" key="7">
    <source>
        <dbReference type="Proteomes" id="UP000094801"/>
    </source>
</evidence>
<evidence type="ECO:0000313" key="6">
    <source>
        <dbReference type="EMBL" id="ODV86379.1"/>
    </source>
</evidence>
<dbReference type="OrthoDB" id="504689at2759"/>
<comment type="subcellular location">
    <subcellularLocation>
        <location evidence="1">Cell membrane</location>
        <topology evidence="1">Peripheral membrane protein</topology>
    </subcellularLocation>
</comment>
<dbReference type="Proteomes" id="UP000094801">
    <property type="component" value="Unassembled WGS sequence"/>
</dbReference>
<dbReference type="PROSITE" id="PS50902">
    <property type="entry name" value="FLAVODOXIN_LIKE"/>
    <property type="match status" value="1"/>
</dbReference>
<dbReference type="PANTHER" id="PTHR30546:SF23">
    <property type="entry name" value="FLAVOPROTEIN-LIKE PROTEIN YCP4-RELATED"/>
    <property type="match status" value="1"/>
</dbReference>
<name>A0A1E4T3P9_9ASCO</name>
<comment type="function">
    <text evidence="3">Flavodoxin-like protein (FLP) that plays a role in cell wall integrity, oxidative stress protection and virulence. FLPs act as NAD(P)H quinone oxidoreductases. Reduces ubiquinone (coenzyme Q), enabling it to serve as an antioxidant in the membrane.</text>
</comment>
<dbReference type="EMBL" id="KV453850">
    <property type="protein sequence ID" value="ODV86379.1"/>
    <property type="molecule type" value="Genomic_DNA"/>
</dbReference>
<dbReference type="Pfam" id="PF03358">
    <property type="entry name" value="FMN_red"/>
    <property type="match status" value="1"/>
</dbReference>
<feature type="compositionally biased region" description="Low complexity" evidence="4">
    <location>
        <begin position="230"/>
        <end position="251"/>
    </location>
</feature>
<dbReference type="NCBIfam" id="TIGR01755">
    <property type="entry name" value="flav_wrbA"/>
    <property type="match status" value="1"/>
</dbReference>
<proteinExistence type="inferred from homology"/>
<dbReference type="GO" id="GO:0003955">
    <property type="term" value="F:NAD(P)H dehydrogenase (quinone) activity"/>
    <property type="evidence" value="ECO:0007669"/>
    <property type="project" value="InterPro"/>
</dbReference>
<evidence type="ECO:0000256" key="3">
    <source>
        <dbReference type="ARBA" id="ARBA00053955"/>
    </source>
</evidence>
<evidence type="ECO:0000256" key="2">
    <source>
        <dbReference type="ARBA" id="ARBA00006961"/>
    </source>
</evidence>
<dbReference type="FunFam" id="3.40.50.360:FF:000001">
    <property type="entry name" value="NAD(P)H dehydrogenase (Quinone) FQR1-like"/>
    <property type="match status" value="1"/>
</dbReference>
<comment type="similarity">
    <text evidence="2">Belongs to the WrbA family.</text>
</comment>
<feature type="domain" description="Flavodoxin-like" evidence="5">
    <location>
        <begin position="4"/>
        <end position="193"/>
    </location>
</feature>
<dbReference type="PANTHER" id="PTHR30546">
    <property type="entry name" value="FLAVODOXIN-RELATED PROTEIN WRBA-RELATED"/>
    <property type="match status" value="1"/>
</dbReference>
<keyword evidence="7" id="KW-1185">Reference proteome</keyword>
<evidence type="ECO:0000259" key="5">
    <source>
        <dbReference type="PROSITE" id="PS50902"/>
    </source>
</evidence>
<dbReference type="GO" id="GO:0005886">
    <property type="term" value="C:plasma membrane"/>
    <property type="evidence" value="ECO:0007669"/>
    <property type="project" value="UniProtKB-SubCell"/>
</dbReference>
<accession>A0A1E4T3P9</accession>
<evidence type="ECO:0000256" key="4">
    <source>
        <dbReference type="SAM" id="MobiDB-lite"/>
    </source>
</evidence>
<organism evidence="6 7">
    <name type="scientific">[Candida] arabinofermentans NRRL YB-2248</name>
    <dbReference type="NCBI Taxonomy" id="983967"/>
    <lineage>
        <taxon>Eukaryota</taxon>
        <taxon>Fungi</taxon>
        <taxon>Dikarya</taxon>
        <taxon>Ascomycota</taxon>
        <taxon>Saccharomycotina</taxon>
        <taxon>Pichiomycetes</taxon>
        <taxon>Pichiales</taxon>
        <taxon>Pichiaceae</taxon>
        <taxon>Ogataea</taxon>
        <taxon>Ogataea/Candida clade</taxon>
    </lineage>
</organism>
<dbReference type="Gene3D" id="3.40.50.360">
    <property type="match status" value="1"/>
</dbReference>
<protein>
    <recommendedName>
        <fullName evidence="5">Flavodoxin-like domain-containing protein</fullName>
    </recommendedName>
</protein>
<reference evidence="7" key="1">
    <citation type="submission" date="2016-04" db="EMBL/GenBank/DDBJ databases">
        <title>Comparative genomics of biotechnologically important yeasts.</title>
        <authorList>
            <consortium name="DOE Joint Genome Institute"/>
            <person name="Riley R."/>
            <person name="Haridas S."/>
            <person name="Wolfe K.H."/>
            <person name="Lopes M.R."/>
            <person name="Hittinger C.T."/>
            <person name="Goker M."/>
            <person name="Salamov A."/>
            <person name="Wisecaver J."/>
            <person name="Long T.M."/>
            <person name="Aerts A.L."/>
            <person name="Barry K."/>
            <person name="Choi C."/>
            <person name="Clum A."/>
            <person name="Coughlan A.Y."/>
            <person name="Deshpande S."/>
            <person name="Douglass A.P."/>
            <person name="Hanson S.J."/>
            <person name="Klenk H.-P."/>
            <person name="Labutti K."/>
            <person name="Lapidus A."/>
            <person name="Lindquist E."/>
            <person name="Lipzen A."/>
            <person name="Meier-Kolthoff J.P."/>
            <person name="Ohm R.A."/>
            <person name="Otillar R.P."/>
            <person name="Pangilinan J."/>
            <person name="Peng Y."/>
            <person name="Rokas A."/>
            <person name="Rosa C.A."/>
            <person name="Scheuner C."/>
            <person name="Sibirny A.A."/>
            <person name="Slot J.C."/>
            <person name="Stielow J.B."/>
            <person name="Sun H."/>
            <person name="Kurtzman C.P."/>
            <person name="Blackwell M."/>
            <person name="Grigoriev I.V."/>
            <person name="Jeffries T.W."/>
        </authorList>
    </citation>
    <scope>NUCLEOTIDE SEQUENCE [LARGE SCALE GENOMIC DNA]</scope>
    <source>
        <strain evidence="7">NRRL YB-2248</strain>
    </source>
</reference>